<comment type="caution">
    <text evidence="3">The sequence shown here is derived from an EMBL/GenBank/DDBJ whole genome shotgun (WGS) entry which is preliminary data.</text>
</comment>
<dbReference type="RefSeq" id="WP_147254718.1">
    <property type="nucleotide sequence ID" value="NZ_VIWU01000001.1"/>
</dbReference>
<feature type="signal peptide" evidence="2">
    <location>
        <begin position="1"/>
        <end position="27"/>
    </location>
</feature>
<sequence>MFELRTGRRWLPAPLAAAGLVVLTACGGSDPAAPATAPATTASADAFAECMTEQGMPAPQGGTRITGPGPGQPDQQGAPMTRRSAPPAPDGVDPEKWEAALEACGHLGVRRTLAPGEGGS</sequence>
<dbReference type="AlphaFoldDB" id="A0A561SKY2"/>
<proteinExistence type="predicted"/>
<gene>
    <name evidence="3" type="ORF">FHX44_111419</name>
</gene>
<dbReference type="OrthoDB" id="9863698at2"/>
<feature type="region of interest" description="Disordered" evidence="1">
    <location>
        <begin position="54"/>
        <end position="94"/>
    </location>
</feature>
<accession>A0A561SKY2</accession>
<dbReference type="PROSITE" id="PS51257">
    <property type="entry name" value="PROKAR_LIPOPROTEIN"/>
    <property type="match status" value="1"/>
</dbReference>
<keyword evidence="2" id="KW-0732">Signal</keyword>
<protein>
    <submittedName>
        <fullName evidence="3">Uncharacterized protein</fullName>
    </submittedName>
</protein>
<evidence type="ECO:0000256" key="2">
    <source>
        <dbReference type="SAM" id="SignalP"/>
    </source>
</evidence>
<organism evidence="3 4">
    <name type="scientific">Pseudonocardia hierapolitana</name>
    <dbReference type="NCBI Taxonomy" id="1128676"/>
    <lineage>
        <taxon>Bacteria</taxon>
        <taxon>Bacillati</taxon>
        <taxon>Actinomycetota</taxon>
        <taxon>Actinomycetes</taxon>
        <taxon>Pseudonocardiales</taxon>
        <taxon>Pseudonocardiaceae</taxon>
        <taxon>Pseudonocardia</taxon>
    </lineage>
</organism>
<dbReference type="Proteomes" id="UP000321261">
    <property type="component" value="Unassembled WGS sequence"/>
</dbReference>
<reference evidence="3 4" key="1">
    <citation type="submission" date="2019-06" db="EMBL/GenBank/DDBJ databases">
        <title>Sequencing the genomes of 1000 actinobacteria strains.</title>
        <authorList>
            <person name="Klenk H.-P."/>
        </authorList>
    </citation>
    <scope>NUCLEOTIDE SEQUENCE [LARGE SCALE GENOMIC DNA]</scope>
    <source>
        <strain evidence="3 4">DSM 45671</strain>
    </source>
</reference>
<keyword evidence="4" id="KW-1185">Reference proteome</keyword>
<dbReference type="EMBL" id="VIWU01000001">
    <property type="protein sequence ID" value="TWF75535.1"/>
    <property type="molecule type" value="Genomic_DNA"/>
</dbReference>
<feature type="chain" id="PRO_5039684831" evidence="2">
    <location>
        <begin position="28"/>
        <end position="120"/>
    </location>
</feature>
<evidence type="ECO:0000313" key="4">
    <source>
        <dbReference type="Proteomes" id="UP000321261"/>
    </source>
</evidence>
<name>A0A561SKY2_9PSEU</name>
<evidence type="ECO:0000256" key="1">
    <source>
        <dbReference type="SAM" id="MobiDB-lite"/>
    </source>
</evidence>
<evidence type="ECO:0000313" key="3">
    <source>
        <dbReference type="EMBL" id="TWF75535.1"/>
    </source>
</evidence>